<dbReference type="EMBL" id="CP127247">
    <property type="protein sequence ID" value="WIY25355.1"/>
    <property type="molecule type" value="Genomic_DNA"/>
</dbReference>
<keyword evidence="1" id="KW-0472">Membrane</keyword>
<dbReference type="RefSeq" id="WP_270920148.1">
    <property type="nucleotide sequence ID" value="NZ_CP127247.1"/>
</dbReference>
<evidence type="ECO:0000313" key="3">
    <source>
        <dbReference type="Proteomes" id="UP001238334"/>
    </source>
</evidence>
<reference evidence="2 3" key="1">
    <citation type="submission" date="2023-06" db="EMBL/GenBank/DDBJ databases">
        <title>Parasedimentitalea psychrophila sp. nov., a psychrophilic bacterium isolated from deep-sea sediment.</title>
        <authorList>
            <person name="Li A."/>
        </authorList>
    </citation>
    <scope>NUCLEOTIDE SEQUENCE [LARGE SCALE GENOMIC DNA]</scope>
    <source>
        <strain evidence="2 3">QS115</strain>
    </source>
</reference>
<dbReference type="KEGG" id="ppso:QPJ95_23255"/>
<proteinExistence type="predicted"/>
<dbReference type="Proteomes" id="UP001238334">
    <property type="component" value="Chromosome"/>
</dbReference>
<protein>
    <submittedName>
        <fullName evidence="2">Uncharacterized protein</fullName>
    </submittedName>
</protein>
<name>A0A9Y2KY99_9RHOB</name>
<dbReference type="AlphaFoldDB" id="A0A9Y2KY99"/>
<evidence type="ECO:0000256" key="1">
    <source>
        <dbReference type="SAM" id="Phobius"/>
    </source>
</evidence>
<keyword evidence="1" id="KW-1133">Transmembrane helix</keyword>
<keyword evidence="3" id="KW-1185">Reference proteome</keyword>
<accession>A0A9Y2KY99</accession>
<evidence type="ECO:0000313" key="2">
    <source>
        <dbReference type="EMBL" id="WIY25355.1"/>
    </source>
</evidence>
<sequence length="165" mass="18348">MGDRVQHKAVITPQLQGRQFNLDVLSPSVAKDRLTLTKKQESSTVGHSIAEEIAEIRDLLKTREQASGALSVALKKARRRLPRRVYNQGMLLAKAEPLMDHPKLRLTLDEPALRKSAGEVSAYLKSVDLAERRKTRALTILGSMAFSVLVVIGLAITVMRWRGLI</sequence>
<feature type="transmembrane region" description="Helical" evidence="1">
    <location>
        <begin position="138"/>
        <end position="159"/>
    </location>
</feature>
<gene>
    <name evidence="2" type="ORF">QPJ95_23255</name>
</gene>
<organism evidence="2 3">
    <name type="scientific">Parasedimentitalea psychrophila</name>
    <dbReference type="NCBI Taxonomy" id="2997337"/>
    <lineage>
        <taxon>Bacteria</taxon>
        <taxon>Pseudomonadati</taxon>
        <taxon>Pseudomonadota</taxon>
        <taxon>Alphaproteobacteria</taxon>
        <taxon>Rhodobacterales</taxon>
        <taxon>Paracoccaceae</taxon>
        <taxon>Parasedimentitalea</taxon>
    </lineage>
</organism>
<keyword evidence="1" id="KW-0812">Transmembrane</keyword>